<protein>
    <submittedName>
        <fullName evidence="1">Uncharacterized protein</fullName>
    </submittedName>
</protein>
<name>A0ABP6W8C7_9ACTN</name>
<evidence type="ECO:0000313" key="2">
    <source>
        <dbReference type="Proteomes" id="UP001500707"/>
    </source>
</evidence>
<proteinExistence type="predicted"/>
<dbReference type="SUPFAM" id="SSF89562">
    <property type="entry name" value="RraA-like"/>
    <property type="match status" value="1"/>
</dbReference>
<keyword evidence="2" id="KW-1185">Reference proteome</keyword>
<reference evidence="2" key="1">
    <citation type="journal article" date="2019" name="Int. J. Syst. Evol. Microbiol.">
        <title>The Global Catalogue of Microorganisms (GCM) 10K type strain sequencing project: providing services to taxonomists for standard genome sequencing and annotation.</title>
        <authorList>
            <consortium name="The Broad Institute Genomics Platform"/>
            <consortium name="The Broad Institute Genome Sequencing Center for Infectious Disease"/>
            <person name="Wu L."/>
            <person name="Ma J."/>
        </authorList>
    </citation>
    <scope>NUCLEOTIDE SEQUENCE [LARGE SCALE GENOMIC DNA]</scope>
    <source>
        <strain evidence="2">JCM 17656</strain>
    </source>
</reference>
<evidence type="ECO:0000313" key="1">
    <source>
        <dbReference type="EMBL" id="GAA3546737.1"/>
    </source>
</evidence>
<comment type="caution">
    <text evidence="1">The sequence shown here is derived from an EMBL/GenBank/DDBJ whole genome shotgun (WGS) entry which is preliminary data.</text>
</comment>
<dbReference type="EMBL" id="BAABCE010000005">
    <property type="protein sequence ID" value="GAA3546737.1"/>
    <property type="molecule type" value="Genomic_DNA"/>
</dbReference>
<accession>A0ABP6W8C7</accession>
<organism evidence="1 2">
    <name type="scientific">Streptomyces osmaniensis</name>
    <dbReference type="NCBI Taxonomy" id="593134"/>
    <lineage>
        <taxon>Bacteria</taxon>
        <taxon>Bacillati</taxon>
        <taxon>Actinomycetota</taxon>
        <taxon>Actinomycetes</taxon>
        <taxon>Kitasatosporales</taxon>
        <taxon>Streptomycetaceae</taxon>
        <taxon>Streptomyces</taxon>
    </lineage>
</organism>
<dbReference type="Proteomes" id="UP001500707">
    <property type="component" value="Unassembled WGS sequence"/>
</dbReference>
<sequence length="66" mass="6966">MPTTSVPTADLVDEYGDQLRVCDIQFTSYGAVRSFAGPVRTVTCHEDNALLHGLLRGAAASSGAVR</sequence>
<dbReference type="Gene3D" id="3.50.30.40">
    <property type="entry name" value="Ribonuclease E inhibitor RraA/RraA-like"/>
    <property type="match status" value="1"/>
</dbReference>
<dbReference type="RefSeq" id="WP_346182124.1">
    <property type="nucleotide sequence ID" value="NZ_BAABCE010000005.1"/>
</dbReference>
<gene>
    <name evidence="1" type="ORF">GCM10022295_30890</name>
</gene>
<dbReference type="InterPro" id="IPR036704">
    <property type="entry name" value="RraA/RraA-like_sf"/>
</dbReference>